<feature type="region of interest" description="Disordered" evidence="1">
    <location>
        <begin position="33"/>
        <end position="182"/>
    </location>
</feature>
<feature type="region of interest" description="Disordered" evidence="1">
    <location>
        <begin position="231"/>
        <end position="259"/>
    </location>
</feature>
<sequence length="324" mass="35043">MTTVYAASDVADSFEDLSSLSSDKDIESLVLATTYDDDDDDNDLGNNTKSADDSSNNSSKTSVPAKEEEEQEGEENQKVDKPSSDDEDLVDLAGADVEDDEDENVLSEGWESTRSTTPEPQGSHQGLSSWSDLSLPEKQMTSPRPHDIDSANDSKDSTAAEKAMTNTSTNANTIPTPMTSSPIPRIRIRLTSDIFAKFNKPSPSKSVMIASSLPPDRVAVTSSRLRLAGPKATKISTTSVTATPESGNVTSPRDQKDMEPKKAVLITLPATPPDTTTTTDNAQTQEEGDSKCMAIRRSTGKRCIRKGRHNGYCRTHWFACSEDV</sequence>
<dbReference type="Proteomes" id="UP000823405">
    <property type="component" value="Unassembled WGS sequence"/>
</dbReference>
<gene>
    <name evidence="2" type="ORF">BGZ97_006225</name>
</gene>
<feature type="compositionally biased region" description="Polar residues" evidence="1">
    <location>
        <begin position="110"/>
        <end position="132"/>
    </location>
</feature>
<feature type="compositionally biased region" description="Polar residues" evidence="1">
    <location>
        <begin position="234"/>
        <end position="252"/>
    </location>
</feature>
<feature type="compositionally biased region" description="Low complexity" evidence="1">
    <location>
        <begin position="46"/>
        <end position="62"/>
    </location>
</feature>
<reference evidence="2" key="1">
    <citation type="journal article" date="2020" name="Fungal Divers.">
        <title>Resolving the Mortierellaceae phylogeny through synthesis of multi-gene phylogenetics and phylogenomics.</title>
        <authorList>
            <person name="Vandepol N."/>
            <person name="Liber J."/>
            <person name="Desiro A."/>
            <person name="Na H."/>
            <person name="Kennedy M."/>
            <person name="Barry K."/>
            <person name="Grigoriev I.V."/>
            <person name="Miller A.N."/>
            <person name="O'Donnell K."/>
            <person name="Stajich J.E."/>
            <person name="Bonito G."/>
        </authorList>
    </citation>
    <scope>NUCLEOTIDE SEQUENCE</scope>
    <source>
        <strain evidence="2">NVP60</strain>
    </source>
</reference>
<feature type="region of interest" description="Disordered" evidence="1">
    <location>
        <begin position="269"/>
        <end position="288"/>
    </location>
</feature>
<name>A0A9P6RGK4_9FUNG</name>
<evidence type="ECO:0000313" key="2">
    <source>
        <dbReference type="EMBL" id="KAG0316882.1"/>
    </source>
</evidence>
<dbReference type="OrthoDB" id="2444233at2759"/>
<feature type="compositionally biased region" description="Basic and acidic residues" evidence="1">
    <location>
        <begin position="75"/>
        <end position="84"/>
    </location>
</feature>
<comment type="caution">
    <text evidence="2">The sequence shown here is derived from an EMBL/GenBank/DDBJ whole genome shotgun (WGS) entry which is preliminary data.</text>
</comment>
<organism evidence="2 3">
    <name type="scientific">Linnemannia gamsii</name>
    <dbReference type="NCBI Taxonomy" id="64522"/>
    <lineage>
        <taxon>Eukaryota</taxon>
        <taxon>Fungi</taxon>
        <taxon>Fungi incertae sedis</taxon>
        <taxon>Mucoromycota</taxon>
        <taxon>Mortierellomycotina</taxon>
        <taxon>Mortierellomycetes</taxon>
        <taxon>Mortierellales</taxon>
        <taxon>Mortierellaceae</taxon>
        <taxon>Linnemannia</taxon>
    </lineage>
</organism>
<keyword evidence="3" id="KW-1185">Reference proteome</keyword>
<proteinExistence type="predicted"/>
<feature type="compositionally biased region" description="Basic and acidic residues" evidence="1">
    <location>
        <begin position="144"/>
        <end position="159"/>
    </location>
</feature>
<dbReference type="EMBL" id="JAAAIN010000277">
    <property type="protein sequence ID" value="KAG0316882.1"/>
    <property type="molecule type" value="Genomic_DNA"/>
</dbReference>
<feature type="compositionally biased region" description="Acidic residues" evidence="1">
    <location>
        <begin position="85"/>
        <end position="105"/>
    </location>
</feature>
<feature type="compositionally biased region" description="Low complexity" evidence="1">
    <location>
        <begin position="269"/>
        <end position="285"/>
    </location>
</feature>
<dbReference type="AlphaFoldDB" id="A0A9P6RGK4"/>
<protein>
    <submittedName>
        <fullName evidence="2">Uncharacterized protein</fullName>
    </submittedName>
</protein>
<evidence type="ECO:0000313" key="3">
    <source>
        <dbReference type="Proteomes" id="UP000823405"/>
    </source>
</evidence>
<feature type="compositionally biased region" description="Low complexity" evidence="1">
    <location>
        <begin position="173"/>
        <end position="182"/>
    </location>
</feature>
<evidence type="ECO:0000256" key="1">
    <source>
        <dbReference type="SAM" id="MobiDB-lite"/>
    </source>
</evidence>
<accession>A0A9P6RGK4</accession>